<gene>
    <name evidence="3" type="primary">Cnig_chr_V.g16861</name>
    <name evidence="3" type="ORF">B9Z55_016861</name>
</gene>
<dbReference type="Proteomes" id="UP000230233">
    <property type="component" value="Chromosome V"/>
</dbReference>
<evidence type="ECO:0000259" key="2">
    <source>
        <dbReference type="Pfam" id="PF01579"/>
    </source>
</evidence>
<feature type="signal peptide" evidence="1">
    <location>
        <begin position="1"/>
        <end position="16"/>
    </location>
</feature>
<evidence type="ECO:0000313" key="3">
    <source>
        <dbReference type="EMBL" id="PIC23017.1"/>
    </source>
</evidence>
<dbReference type="AlphaFoldDB" id="A0A2G5T6W6"/>
<dbReference type="SUPFAM" id="SSF50156">
    <property type="entry name" value="PDZ domain-like"/>
    <property type="match status" value="1"/>
</dbReference>
<evidence type="ECO:0000313" key="4">
    <source>
        <dbReference type="Proteomes" id="UP000230233"/>
    </source>
</evidence>
<feature type="chain" id="PRO_5013828518" description="T20D4.11-like domain-containing protein" evidence="1">
    <location>
        <begin position="17"/>
        <end position="517"/>
    </location>
</feature>
<dbReference type="PANTHER" id="PTHR31327:SF10">
    <property type="entry name" value="PDZ DOMAIN-CONTAINING PROTEIN"/>
    <property type="match status" value="1"/>
</dbReference>
<accession>A0A2G5T6W6</accession>
<feature type="domain" description="T20D4.11-like" evidence="2">
    <location>
        <begin position="51"/>
        <end position="185"/>
    </location>
</feature>
<protein>
    <recommendedName>
        <fullName evidence="2">T20D4.11-like domain-containing protein</fullName>
    </recommendedName>
</protein>
<dbReference type="EMBL" id="PDUG01000005">
    <property type="protein sequence ID" value="PIC23017.1"/>
    <property type="molecule type" value="Genomic_DNA"/>
</dbReference>
<reference evidence="4" key="1">
    <citation type="submission" date="2017-10" db="EMBL/GenBank/DDBJ databases">
        <title>Rapid genome shrinkage in a self-fertile nematode reveals novel sperm competition proteins.</title>
        <authorList>
            <person name="Yin D."/>
            <person name="Schwarz E.M."/>
            <person name="Thomas C.G."/>
            <person name="Felde R.L."/>
            <person name="Korf I.F."/>
            <person name="Cutter A.D."/>
            <person name="Schartner C.M."/>
            <person name="Ralston E.J."/>
            <person name="Meyer B.J."/>
            <person name="Haag E.S."/>
        </authorList>
    </citation>
    <scope>NUCLEOTIDE SEQUENCE [LARGE SCALE GENOMIC DNA]</scope>
    <source>
        <strain evidence="4">JU1422</strain>
    </source>
</reference>
<name>A0A2G5T6W6_9PELO</name>
<evidence type="ECO:0000256" key="1">
    <source>
        <dbReference type="SAM" id="SignalP"/>
    </source>
</evidence>
<dbReference type="OrthoDB" id="5875756at2759"/>
<keyword evidence="1" id="KW-0732">Signal</keyword>
<dbReference type="InterPro" id="IPR036034">
    <property type="entry name" value="PDZ_sf"/>
</dbReference>
<dbReference type="STRING" id="1611254.A0A2G5T6W6"/>
<dbReference type="InterPro" id="IPR002542">
    <property type="entry name" value="T20D4.11-like_dom"/>
</dbReference>
<dbReference type="PANTHER" id="PTHR31327">
    <property type="entry name" value="SPERM MEIOSIS PDZ DOMAIN CONTAINING PROTEINS-RELATED"/>
    <property type="match status" value="1"/>
</dbReference>
<keyword evidence="4" id="KW-1185">Reference proteome</keyword>
<dbReference type="Pfam" id="PF01579">
    <property type="entry name" value="DUF19"/>
    <property type="match status" value="1"/>
</dbReference>
<sequence length="517" mass="58925">MLLLILVSFLAHSCVGAPRNNDFGWGSNNGWYDWPNQSFGRDSSNCGVRRDACLKDQGNVLKRTESTNWKSWDAVQSFSSSCDSLQNCYSNMGCRANDWDVQAHKREMKTVCDRYLFMPMNFAECFQKLNSKNSQCWQNYIPVPHTSCSNLFGQDNCVKSDIVEVCGQSEWTRFRDNMIVLMTSMHPLNLSRETKRAFRAGKFPEHIIKKDMIREMTCTIDCAPGTPNYKEFKVTEGMLFQKVPDCMTPPLEYCDHLLKINGKAVATKREMQEAIFKLAKSNKAHYLTFTFRRIISVIRLNDRDVPSNAAILKPDSDPSDVSQKTNKGYIYYKVVLIYFPRSKLGMSVKSYQNVVYVESTDNTWGSTTRRFLYLGDAILKVDDTEINDVMTAQGAIRSGFQKNGTVTLIVERANQQLSSSFVRAVLNFNKEPDPSMPADVIAACAEQLARYDKTGFTEPVSIYRGYTKSYKTAARATVTKKVDKKNIRSEHLFPGALQKVSEFKENQRLEAEKRKGK</sequence>
<proteinExistence type="predicted"/>
<dbReference type="InterPro" id="IPR040264">
    <property type="entry name" value="T15H9.4-like"/>
</dbReference>
<comment type="caution">
    <text evidence="3">The sequence shown here is derived from an EMBL/GenBank/DDBJ whole genome shotgun (WGS) entry which is preliminary data.</text>
</comment>
<organism evidence="3 4">
    <name type="scientific">Caenorhabditis nigoni</name>
    <dbReference type="NCBI Taxonomy" id="1611254"/>
    <lineage>
        <taxon>Eukaryota</taxon>
        <taxon>Metazoa</taxon>
        <taxon>Ecdysozoa</taxon>
        <taxon>Nematoda</taxon>
        <taxon>Chromadorea</taxon>
        <taxon>Rhabditida</taxon>
        <taxon>Rhabditina</taxon>
        <taxon>Rhabditomorpha</taxon>
        <taxon>Rhabditoidea</taxon>
        <taxon>Rhabditidae</taxon>
        <taxon>Peloderinae</taxon>
        <taxon>Caenorhabditis</taxon>
    </lineage>
</organism>